<gene>
    <name evidence="1" type="ORF">BJI46_06715</name>
</gene>
<dbReference type="AlphaFoldDB" id="A0A1E7QWP1"/>
<proteinExistence type="predicted"/>
<comment type="caution">
    <text evidence="1">The sequence shown here is derived from an EMBL/GenBank/DDBJ whole genome shotgun (WGS) entry which is preliminary data.</text>
</comment>
<name>A0A1E7QWP1_9GAMM</name>
<organism evidence="1 2">
    <name type="scientific">Acinetobacter qingfengensis</name>
    <dbReference type="NCBI Taxonomy" id="1262585"/>
    <lineage>
        <taxon>Bacteria</taxon>
        <taxon>Pseudomonadati</taxon>
        <taxon>Pseudomonadota</taxon>
        <taxon>Gammaproteobacteria</taxon>
        <taxon>Moraxellales</taxon>
        <taxon>Moraxellaceae</taxon>
        <taxon>Acinetobacter</taxon>
    </lineage>
</organism>
<dbReference type="OrthoDB" id="6356376at2"/>
<keyword evidence="2" id="KW-1185">Reference proteome</keyword>
<dbReference type="InterPro" id="IPR045445">
    <property type="entry name" value="DUF6502"/>
</dbReference>
<evidence type="ECO:0000313" key="2">
    <source>
        <dbReference type="Proteomes" id="UP000185895"/>
    </source>
</evidence>
<dbReference type="Proteomes" id="UP000185895">
    <property type="component" value="Unassembled WGS sequence"/>
</dbReference>
<accession>A0A1E7QWP1</accession>
<protein>
    <submittedName>
        <fullName evidence="1">Uncharacterized protein</fullName>
    </submittedName>
</protein>
<reference evidence="1 2" key="1">
    <citation type="submission" date="2016-09" db="EMBL/GenBank/DDBJ databases">
        <authorList>
            <person name="Capua I."/>
            <person name="De Benedictis P."/>
            <person name="Joannis T."/>
            <person name="Lombin L.H."/>
            <person name="Cattoli G."/>
        </authorList>
    </citation>
    <scope>NUCLEOTIDE SEQUENCE [LARGE SCALE GENOMIC DNA]</scope>
    <source>
        <strain evidence="1 2">ANC 4671</strain>
    </source>
</reference>
<dbReference type="STRING" id="1262585.BJI46_06715"/>
<dbReference type="EMBL" id="MKKK01000074">
    <property type="protein sequence ID" value="OEY91518.1"/>
    <property type="molecule type" value="Genomic_DNA"/>
</dbReference>
<evidence type="ECO:0000313" key="1">
    <source>
        <dbReference type="EMBL" id="OEY91518.1"/>
    </source>
</evidence>
<dbReference type="Pfam" id="PF20112">
    <property type="entry name" value="DUF6502"/>
    <property type="match status" value="1"/>
</dbReference>
<sequence length="271" mass="31333">MNLAPNFPQKTSSKETLVHVERLMQEVVSWLVKSGIGYTEFSALLRYLFYNEALKEIQNLGQKRTDSAISLLSGLNRRDVSAFRQKYGEHQLIETEKDITLLSVPARVVGLWIHKNLPHRLPINDHELSFENLVKEISTEKHPRSILSELKRLEIVFEEQNEVILNIQSFTPSPELDETKDVFSTNISDHLAAGIHNILKKDNRYLEQAIFANELTEKSILQLKVLSHNLWEEASKKILTKAIECSKEDEGRKDADQRFTFGVYQYDKIEK</sequence>